<accession>A0A8H9C4M6</accession>
<organism evidence="2 3">
    <name type="scientific">Methylobacterium indicum</name>
    <dbReference type="NCBI Taxonomy" id="1775910"/>
    <lineage>
        <taxon>Bacteria</taxon>
        <taxon>Pseudomonadati</taxon>
        <taxon>Pseudomonadota</taxon>
        <taxon>Alphaproteobacteria</taxon>
        <taxon>Hyphomicrobiales</taxon>
        <taxon>Methylobacteriaceae</taxon>
        <taxon>Methylobacterium</taxon>
    </lineage>
</organism>
<sequence length="62" mass="6658">MPDGGIDFPLQNPTGGRALTRPHGQWIDMLVSDAPAKAVPRGKSAANPDCTLRPEDTWTMTP</sequence>
<protein>
    <submittedName>
        <fullName evidence="2">Uncharacterized protein</fullName>
    </submittedName>
</protein>
<name>A0A8H9C4M6_9HYPH</name>
<proteinExistence type="predicted"/>
<feature type="region of interest" description="Disordered" evidence="1">
    <location>
        <begin position="38"/>
        <end position="62"/>
    </location>
</feature>
<dbReference type="Proteomes" id="UP000663508">
    <property type="component" value="Chromosome"/>
</dbReference>
<dbReference type="AlphaFoldDB" id="A0A8H9C4M6"/>
<dbReference type="KEGG" id="mind:mvi_08870"/>
<dbReference type="EMBL" id="AP024145">
    <property type="protein sequence ID" value="BCM82426.1"/>
    <property type="molecule type" value="Genomic_DNA"/>
</dbReference>
<evidence type="ECO:0000313" key="2">
    <source>
        <dbReference type="EMBL" id="BCM82426.1"/>
    </source>
</evidence>
<evidence type="ECO:0000256" key="1">
    <source>
        <dbReference type="SAM" id="MobiDB-lite"/>
    </source>
</evidence>
<gene>
    <name evidence="2" type="ORF">mvi_08870</name>
</gene>
<reference evidence="2" key="1">
    <citation type="submission" date="2020-11" db="EMBL/GenBank/DDBJ databases">
        <title>Complete genome sequence of a novel pathogenic Methylobacterium strain isolated from rice in Vietnam.</title>
        <authorList>
            <person name="Lai K."/>
            <person name="Okazaki S."/>
            <person name="Higashi K."/>
            <person name="Mori H."/>
            <person name="Toyoda A."/>
            <person name="Kurokawa K."/>
        </authorList>
    </citation>
    <scope>NUCLEOTIDE SEQUENCE</scope>
    <source>
        <strain evidence="2">VL1</strain>
    </source>
</reference>
<evidence type="ECO:0000313" key="3">
    <source>
        <dbReference type="Proteomes" id="UP000663508"/>
    </source>
</evidence>